<evidence type="ECO:0000313" key="2">
    <source>
        <dbReference type="Proteomes" id="UP001239111"/>
    </source>
</evidence>
<name>A0ACC2N6E9_9HYME</name>
<comment type="caution">
    <text evidence="1">The sequence shown here is derived from an EMBL/GenBank/DDBJ whole genome shotgun (WGS) entry which is preliminary data.</text>
</comment>
<evidence type="ECO:0000313" key="1">
    <source>
        <dbReference type="EMBL" id="KAJ8666614.1"/>
    </source>
</evidence>
<dbReference type="EMBL" id="CM056744">
    <property type="protein sequence ID" value="KAJ8666614.1"/>
    <property type="molecule type" value="Genomic_DNA"/>
</dbReference>
<dbReference type="Proteomes" id="UP001239111">
    <property type="component" value="Chromosome 4"/>
</dbReference>
<protein>
    <submittedName>
        <fullName evidence="1">Uncharacterized protein</fullName>
    </submittedName>
</protein>
<gene>
    <name evidence="1" type="ORF">QAD02_008276</name>
</gene>
<reference evidence="1" key="1">
    <citation type="submission" date="2023-04" db="EMBL/GenBank/DDBJ databases">
        <title>A chromosome-level genome assembly of the parasitoid wasp Eretmocerus hayati.</title>
        <authorList>
            <person name="Zhong Y."/>
            <person name="Liu S."/>
            <person name="Liu Y."/>
        </authorList>
    </citation>
    <scope>NUCLEOTIDE SEQUENCE</scope>
    <source>
        <strain evidence="1">ZJU_SS_LIU_2023</strain>
    </source>
</reference>
<proteinExistence type="predicted"/>
<sequence>MENAVPQNYDIVPILEHNLLKIIIFELKVGIQTTTSQQLPLPCTVCRLSKGLQAPTCVVPKGRVFFQTSNQLQPSTLISTSAIDTVSGISDSSRTTAPFPVPANNTIWNCHQSVPYNHLQTEAKNSDPIEDPHDPSNGAQSTGSVPLVAKTARLCSSRRSATFATFAPSSSLSNEVQSS</sequence>
<organism evidence="1 2">
    <name type="scientific">Eretmocerus hayati</name>
    <dbReference type="NCBI Taxonomy" id="131215"/>
    <lineage>
        <taxon>Eukaryota</taxon>
        <taxon>Metazoa</taxon>
        <taxon>Ecdysozoa</taxon>
        <taxon>Arthropoda</taxon>
        <taxon>Hexapoda</taxon>
        <taxon>Insecta</taxon>
        <taxon>Pterygota</taxon>
        <taxon>Neoptera</taxon>
        <taxon>Endopterygota</taxon>
        <taxon>Hymenoptera</taxon>
        <taxon>Apocrita</taxon>
        <taxon>Proctotrupomorpha</taxon>
        <taxon>Chalcidoidea</taxon>
        <taxon>Aphelinidae</taxon>
        <taxon>Aphelininae</taxon>
        <taxon>Eretmocerus</taxon>
    </lineage>
</organism>
<keyword evidence="2" id="KW-1185">Reference proteome</keyword>
<accession>A0ACC2N6E9</accession>